<organism evidence="1 2">
    <name type="scientific">Aspergillus aculeatinus CBS 121060</name>
    <dbReference type="NCBI Taxonomy" id="1448322"/>
    <lineage>
        <taxon>Eukaryota</taxon>
        <taxon>Fungi</taxon>
        <taxon>Dikarya</taxon>
        <taxon>Ascomycota</taxon>
        <taxon>Pezizomycotina</taxon>
        <taxon>Eurotiomycetes</taxon>
        <taxon>Eurotiomycetidae</taxon>
        <taxon>Eurotiales</taxon>
        <taxon>Aspergillaceae</taxon>
        <taxon>Aspergillus</taxon>
        <taxon>Aspergillus subgen. Circumdati</taxon>
    </lineage>
</organism>
<gene>
    <name evidence="1" type="ORF">BO66DRAFT_396786</name>
</gene>
<name>A0ACD1HNN3_9EURO</name>
<evidence type="ECO:0000313" key="2">
    <source>
        <dbReference type="Proteomes" id="UP000249661"/>
    </source>
</evidence>
<proteinExistence type="predicted"/>
<evidence type="ECO:0000313" key="1">
    <source>
        <dbReference type="EMBL" id="RAH75126.1"/>
    </source>
</evidence>
<dbReference type="Proteomes" id="UP000249661">
    <property type="component" value="Unassembled WGS sequence"/>
</dbReference>
<keyword evidence="2" id="KW-1185">Reference proteome</keyword>
<sequence>MTADEHQHREVCVISDDEDDDDDDDDESVTEAGLSEDEDNERSPASVDDFSYVVVRRGSHGSHNHEQTEANGEMVHVETQCSSYPSSPPSYGDQNETRPSHGSFDQDDRHSTTDDDSYVLCNSDILRSHTSRIDDEEETEEEDDDDEAIVKWPRRNRRSYPAIETWDAYTGRWIAQQDELSRQGKELPPRDVSGARRLFESSDAGSCVSLVSEESDLVATDSVIAAMCDNMEVDTEPSVVRNRGTENIDWQYQFSLDRARQRMILG</sequence>
<reference evidence="1" key="1">
    <citation type="submission" date="2018-02" db="EMBL/GenBank/DDBJ databases">
        <title>The genomes of Aspergillus section Nigri reveals drivers in fungal speciation.</title>
        <authorList>
            <consortium name="DOE Joint Genome Institute"/>
            <person name="Vesth T.C."/>
            <person name="Nybo J."/>
            <person name="Theobald S."/>
            <person name="Brandl J."/>
            <person name="Frisvad J.C."/>
            <person name="Nielsen K.F."/>
            <person name="Lyhne E.K."/>
            <person name="Kogle M.E."/>
            <person name="Kuo A."/>
            <person name="Riley R."/>
            <person name="Clum A."/>
            <person name="Nolan M."/>
            <person name="Lipzen A."/>
            <person name="Salamov A."/>
            <person name="Henrissat B."/>
            <person name="Wiebenga A."/>
            <person name="De vries R.P."/>
            <person name="Grigoriev I.V."/>
            <person name="Mortensen U.H."/>
            <person name="Andersen M.R."/>
            <person name="Baker S.E."/>
        </authorList>
    </citation>
    <scope>NUCLEOTIDE SEQUENCE</scope>
    <source>
        <strain evidence="1">CBS 121060</strain>
    </source>
</reference>
<dbReference type="EMBL" id="KZ824933">
    <property type="protein sequence ID" value="RAH75126.1"/>
    <property type="molecule type" value="Genomic_DNA"/>
</dbReference>
<accession>A0ACD1HNN3</accession>
<protein>
    <submittedName>
        <fullName evidence="1">Uncharacterized protein</fullName>
    </submittedName>
</protein>